<reference evidence="1 2" key="1">
    <citation type="journal article" date="2016" name="Nat. Commun.">
        <title>Thousands of microbial genomes shed light on interconnected biogeochemical processes in an aquifer system.</title>
        <authorList>
            <person name="Anantharaman K."/>
            <person name="Brown C.T."/>
            <person name="Hug L.A."/>
            <person name="Sharon I."/>
            <person name="Castelle C.J."/>
            <person name="Probst A.J."/>
            <person name="Thomas B.C."/>
            <person name="Singh A."/>
            <person name="Wilkins M.J."/>
            <person name="Karaoz U."/>
            <person name="Brodie E.L."/>
            <person name="Williams K.H."/>
            <person name="Hubbard S.S."/>
            <person name="Banfield J.F."/>
        </authorList>
    </citation>
    <scope>NUCLEOTIDE SEQUENCE [LARGE SCALE GENOMIC DNA]</scope>
</reference>
<comment type="caution">
    <text evidence="1">The sequence shown here is derived from an EMBL/GenBank/DDBJ whole genome shotgun (WGS) entry which is preliminary data.</text>
</comment>
<accession>A0A1F6VPK4</accession>
<sequence length="148" mass="16770">MSIENPSQGTPEEIKKVEKNLDLEDKKLSYAREILFYALSNSEKELAKKCSLEFINGDTPNTTLGSLPSTIRGNIDGHKVDFTWSRDSTQGTIDGTPIDEKQTEQLFLKYRTIARYQTYGSKDKLEDWQEGGVEKKLADDLAKELLGY</sequence>
<evidence type="ECO:0000313" key="2">
    <source>
        <dbReference type="Proteomes" id="UP000177112"/>
    </source>
</evidence>
<name>A0A1F6VPK4_9BACT</name>
<dbReference type="Proteomes" id="UP000177112">
    <property type="component" value="Unassembled WGS sequence"/>
</dbReference>
<proteinExistence type="predicted"/>
<gene>
    <name evidence="1" type="ORF">A3B84_00765</name>
</gene>
<evidence type="ECO:0000313" key="1">
    <source>
        <dbReference type="EMBL" id="OGI71375.1"/>
    </source>
</evidence>
<dbReference type="AlphaFoldDB" id="A0A1F6VPK4"/>
<organism evidence="1 2">
    <name type="scientific">Candidatus Nomurabacteria bacterium RIFCSPHIGHO2_02_FULL_35_13</name>
    <dbReference type="NCBI Taxonomy" id="1801748"/>
    <lineage>
        <taxon>Bacteria</taxon>
        <taxon>Candidatus Nomuraibacteriota</taxon>
    </lineage>
</organism>
<dbReference type="EMBL" id="MFTY01000015">
    <property type="protein sequence ID" value="OGI71375.1"/>
    <property type="molecule type" value="Genomic_DNA"/>
</dbReference>
<protein>
    <submittedName>
        <fullName evidence="1">Uncharacterized protein</fullName>
    </submittedName>
</protein>